<dbReference type="KEGG" id="rub:GBA63_10115"/>
<organism evidence="3 4">
    <name type="scientific">Rubrobacter tropicus</name>
    <dbReference type="NCBI Taxonomy" id="2653851"/>
    <lineage>
        <taxon>Bacteria</taxon>
        <taxon>Bacillati</taxon>
        <taxon>Actinomycetota</taxon>
        <taxon>Rubrobacteria</taxon>
        <taxon>Rubrobacterales</taxon>
        <taxon>Rubrobacteraceae</taxon>
        <taxon>Rubrobacter</taxon>
    </lineage>
</organism>
<evidence type="ECO:0000256" key="1">
    <source>
        <dbReference type="SAM" id="MobiDB-lite"/>
    </source>
</evidence>
<dbReference type="Proteomes" id="UP000501452">
    <property type="component" value="Chromosome"/>
</dbReference>
<sequence>MKRGEAGIALPMAIFVMVIVGVMGAGLLVFVRNDLETVVEVNRGQRALEIAEAGVMAAKQQQLSDVVRQHYDNDYTNDCSPGRRIGADWSPSATVWADPSTCSGATVTRQPGVSREFGGGRFNVTIRCFDQLNDPVSDPCGGVDEDAPVSVEAGKRSYFKITSTGYYPADGTGAVRTVQAIFHTNRLDVPTAYYTPQTIRFNGNVDLSGVSFFAGEDIVLGNADLANGPADPAALYRDWDTTNPLNFTPTSNLNTSPRRTAPDPASPRVDKAGLGAEGLICNSAGNCDGPSDSVADGINNYDSTTATRGSQQRFVRKLPDDLDDPNPAKTISHPFDPYAEFDLTSLEQIARSQCVGGACNYYEGSVNIDDSPTSGSDVQYPENSTDQTVFYVDAKGGDVTYTASFPSGPGKGLIVVENGDLDIRNSSNGFDGVIIVTGNGTTTGSYTNSGNRTVKGFVIAENEMTIGGTVDPFSVVGEFSQRAGFYNMRQWSWRECYSVGCT</sequence>
<dbReference type="EMBL" id="CP045119">
    <property type="protein sequence ID" value="QIN82966.1"/>
    <property type="molecule type" value="Genomic_DNA"/>
</dbReference>
<protein>
    <submittedName>
        <fullName evidence="3">Uncharacterized protein</fullName>
    </submittedName>
</protein>
<reference evidence="3 4" key="1">
    <citation type="submission" date="2019-10" db="EMBL/GenBank/DDBJ databases">
        <title>Rubrobacter sp nov SCSIO 52090 isolated from a deep-sea sediment in the South China Sea.</title>
        <authorList>
            <person name="Chen R.W."/>
        </authorList>
    </citation>
    <scope>NUCLEOTIDE SEQUENCE [LARGE SCALE GENOMIC DNA]</scope>
    <source>
        <strain evidence="3 4">SCSIO 52909</strain>
    </source>
</reference>
<dbReference type="AlphaFoldDB" id="A0A6G8Q914"/>
<dbReference type="RefSeq" id="WP_166175798.1">
    <property type="nucleotide sequence ID" value="NZ_CP045119.1"/>
</dbReference>
<gene>
    <name evidence="3" type="ORF">GBA63_10115</name>
</gene>
<proteinExistence type="predicted"/>
<feature type="region of interest" description="Disordered" evidence="1">
    <location>
        <begin position="246"/>
        <end position="267"/>
    </location>
</feature>
<evidence type="ECO:0000313" key="4">
    <source>
        <dbReference type="Proteomes" id="UP000501452"/>
    </source>
</evidence>
<keyword evidence="2" id="KW-0472">Membrane</keyword>
<accession>A0A6G8Q914</accession>
<feature type="compositionally biased region" description="Polar residues" evidence="1">
    <location>
        <begin position="246"/>
        <end position="258"/>
    </location>
</feature>
<name>A0A6G8Q914_9ACTN</name>
<keyword evidence="4" id="KW-1185">Reference proteome</keyword>
<evidence type="ECO:0000256" key="2">
    <source>
        <dbReference type="SAM" id="Phobius"/>
    </source>
</evidence>
<keyword evidence="2" id="KW-0812">Transmembrane</keyword>
<evidence type="ECO:0000313" key="3">
    <source>
        <dbReference type="EMBL" id="QIN82966.1"/>
    </source>
</evidence>
<keyword evidence="2" id="KW-1133">Transmembrane helix</keyword>
<feature type="transmembrane region" description="Helical" evidence="2">
    <location>
        <begin position="12"/>
        <end position="31"/>
    </location>
</feature>